<evidence type="ECO:0000256" key="2">
    <source>
        <dbReference type="SAM" id="Phobius"/>
    </source>
</evidence>
<evidence type="ECO:0000259" key="3">
    <source>
        <dbReference type="Pfam" id="PF14242"/>
    </source>
</evidence>
<proteinExistence type="predicted"/>
<feature type="region of interest" description="Disordered" evidence="1">
    <location>
        <begin position="1"/>
        <end position="23"/>
    </location>
</feature>
<protein>
    <recommendedName>
        <fullName evidence="3">DUF4342 domain-containing protein</fullName>
    </recommendedName>
</protein>
<feature type="transmembrane region" description="Helical" evidence="2">
    <location>
        <begin position="64"/>
        <end position="90"/>
    </location>
</feature>
<dbReference type="RefSeq" id="WP_012163924.1">
    <property type="nucleotide sequence ID" value="NC_009925.1"/>
</dbReference>
<reference evidence="4 5" key="1">
    <citation type="journal article" date="2008" name="Proc. Natl. Acad. Sci. U.S.A.">
        <title>Niche adaptation and genome expansion in the chlorophyll d-producing cyanobacterium Acaryochloris marina.</title>
        <authorList>
            <person name="Swingley W.D."/>
            <person name="Chen M."/>
            <person name="Cheung P.C."/>
            <person name="Conrad A.L."/>
            <person name="Dejesa L.C."/>
            <person name="Hao J."/>
            <person name="Honchak B.M."/>
            <person name="Karbach L.E."/>
            <person name="Kurdoglu A."/>
            <person name="Lahiri S."/>
            <person name="Mastrian S.D."/>
            <person name="Miyashita H."/>
            <person name="Page L."/>
            <person name="Ramakrishna P."/>
            <person name="Satoh S."/>
            <person name="Sattley W.M."/>
            <person name="Shimada Y."/>
            <person name="Taylor H.L."/>
            <person name="Tomo T."/>
            <person name="Tsuchiya T."/>
            <person name="Wang Z.T."/>
            <person name="Raymond J."/>
            <person name="Mimuro M."/>
            <person name="Blankenship R.E."/>
            <person name="Touchman J.W."/>
        </authorList>
    </citation>
    <scope>NUCLEOTIDE SEQUENCE [LARGE SCALE GENOMIC DNA]</scope>
    <source>
        <strain evidence="5">MBIC 11017</strain>
    </source>
</reference>
<dbReference type="HOGENOM" id="CLU_115782_4_0_3"/>
<dbReference type="Pfam" id="PF14242">
    <property type="entry name" value="DUF4342"/>
    <property type="match status" value="1"/>
</dbReference>
<accession>B0C276</accession>
<keyword evidence="2" id="KW-0812">Transmembrane</keyword>
<evidence type="ECO:0000313" key="5">
    <source>
        <dbReference type="Proteomes" id="UP000000268"/>
    </source>
</evidence>
<dbReference type="OrthoDB" id="677607at2"/>
<feature type="domain" description="DUF4342" evidence="3">
    <location>
        <begin position="19"/>
        <end position="98"/>
    </location>
</feature>
<gene>
    <name evidence="4" type="ordered locus">AM1_3538</name>
</gene>
<keyword evidence="2" id="KW-0472">Membrane</keyword>
<dbReference type="STRING" id="329726.AM1_3538"/>
<dbReference type="AlphaFoldDB" id="B0C276"/>
<keyword evidence="5" id="KW-1185">Reference proteome</keyword>
<sequence length="101" mass="10661">MSEPSDQVPMKDATPSDPTRVEEFKLSSGSVMDKVKELVKKGNVRKIIIKTDAGRSLMEIPLSVGVGVGAVGIITAPLLTVLGVVGVFAARLTIVIEKSLE</sequence>
<dbReference type="KEGG" id="amr:AM1_3538"/>
<dbReference type="Proteomes" id="UP000000268">
    <property type="component" value="Chromosome"/>
</dbReference>
<dbReference type="EMBL" id="CP000828">
    <property type="protein sequence ID" value="ABW28528.1"/>
    <property type="molecule type" value="Genomic_DNA"/>
</dbReference>
<dbReference type="InterPro" id="IPR025642">
    <property type="entry name" value="DUF4342"/>
</dbReference>
<evidence type="ECO:0000256" key="1">
    <source>
        <dbReference type="SAM" id="MobiDB-lite"/>
    </source>
</evidence>
<name>B0C276_ACAM1</name>
<keyword evidence="2" id="KW-1133">Transmembrane helix</keyword>
<organism evidence="4 5">
    <name type="scientific">Acaryochloris marina (strain MBIC 11017)</name>
    <dbReference type="NCBI Taxonomy" id="329726"/>
    <lineage>
        <taxon>Bacteria</taxon>
        <taxon>Bacillati</taxon>
        <taxon>Cyanobacteriota</taxon>
        <taxon>Cyanophyceae</taxon>
        <taxon>Acaryochloridales</taxon>
        <taxon>Acaryochloridaceae</taxon>
        <taxon>Acaryochloris</taxon>
    </lineage>
</organism>
<evidence type="ECO:0000313" key="4">
    <source>
        <dbReference type="EMBL" id="ABW28528.1"/>
    </source>
</evidence>
<dbReference type="eggNOG" id="COG1308">
    <property type="taxonomic scope" value="Bacteria"/>
</dbReference>